<comment type="caution">
    <text evidence="1">The sequence shown here is derived from an EMBL/GenBank/DDBJ whole genome shotgun (WGS) entry which is preliminary data.</text>
</comment>
<gene>
    <name evidence="1" type="ORF">L1987_13500</name>
</gene>
<evidence type="ECO:0000313" key="2">
    <source>
        <dbReference type="Proteomes" id="UP001056120"/>
    </source>
</evidence>
<accession>A0ACB9JIV0</accession>
<proteinExistence type="predicted"/>
<sequence>MPESSGVLAPRPSRVCTSDWDWLIRAIRMWKRTEAAEQRATEAELRATLAEARVEAMITAVAAPPSVPSYF</sequence>
<reference evidence="1 2" key="2">
    <citation type="journal article" date="2022" name="Mol. Ecol. Resour.">
        <title>The genomes of chicory, endive, great burdock and yacon provide insights into Asteraceae paleo-polyploidization history and plant inulin production.</title>
        <authorList>
            <person name="Fan W."/>
            <person name="Wang S."/>
            <person name="Wang H."/>
            <person name="Wang A."/>
            <person name="Jiang F."/>
            <person name="Liu H."/>
            <person name="Zhao H."/>
            <person name="Xu D."/>
            <person name="Zhang Y."/>
        </authorList>
    </citation>
    <scope>NUCLEOTIDE SEQUENCE [LARGE SCALE GENOMIC DNA]</scope>
    <source>
        <strain evidence="2">cv. Yunnan</strain>
        <tissue evidence="1">Leaves</tissue>
    </source>
</reference>
<reference evidence="2" key="1">
    <citation type="journal article" date="2022" name="Mol. Ecol. Resour.">
        <title>The genomes of chicory, endive, great burdock and yacon provide insights into Asteraceae palaeo-polyploidization history and plant inulin production.</title>
        <authorList>
            <person name="Fan W."/>
            <person name="Wang S."/>
            <person name="Wang H."/>
            <person name="Wang A."/>
            <person name="Jiang F."/>
            <person name="Liu H."/>
            <person name="Zhao H."/>
            <person name="Xu D."/>
            <person name="Zhang Y."/>
        </authorList>
    </citation>
    <scope>NUCLEOTIDE SEQUENCE [LARGE SCALE GENOMIC DNA]</scope>
    <source>
        <strain evidence="2">cv. Yunnan</strain>
    </source>
</reference>
<name>A0ACB9JIV0_9ASTR</name>
<dbReference type="Proteomes" id="UP001056120">
    <property type="component" value="Linkage Group LG04"/>
</dbReference>
<keyword evidence="2" id="KW-1185">Reference proteome</keyword>
<protein>
    <submittedName>
        <fullName evidence="1">Uncharacterized protein</fullName>
    </submittedName>
</protein>
<evidence type="ECO:0000313" key="1">
    <source>
        <dbReference type="EMBL" id="KAI3819656.1"/>
    </source>
</evidence>
<dbReference type="EMBL" id="CM042021">
    <property type="protein sequence ID" value="KAI3819656.1"/>
    <property type="molecule type" value="Genomic_DNA"/>
</dbReference>
<organism evidence="1 2">
    <name type="scientific">Smallanthus sonchifolius</name>
    <dbReference type="NCBI Taxonomy" id="185202"/>
    <lineage>
        <taxon>Eukaryota</taxon>
        <taxon>Viridiplantae</taxon>
        <taxon>Streptophyta</taxon>
        <taxon>Embryophyta</taxon>
        <taxon>Tracheophyta</taxon>
        <taxon>Spermatophyta</taxon>
        <taxon>Magnoliopsida</taxon>
        <taxon>eudicotyledons</taxon>
        <taxon>Gunneridae</taxon>
        <taxon>Pentapetalae</taxon>
        <taxon>asterids</taxon>
        <taxon>campanulids</taxon>
        <taxon>Asterales</taxon>
        <taxon>Asteraceae</taxon>
        <taxon>Asteroideae</taxon>
        <taxon>Heliantheae alliance</taxon>
        <taxon>Millerieae</taxon>
        <taxon>Smallanthus</taxon>
    </lineage>
</organism>